<dbReference type="Proteomes" id="UP001302978">
    <property type="component" value="Chromosome"/>
</dbReference>
<dbReference type="KEGG" id="mehf:MmiHf6_17560"/>
<evidence type="ECO:0000313" key="2">
    <source>
        <dbReference type="Proteomes" id="UP001302978"/>
    </source>
</evidence>
<proteinExistence type="predicted"/>
<evidence type="ECO:0000313" key="1">
    <source>
        <dbReference type="EMBL" id="WNY24420.1"/>
    </source>
</evidence>
<dbReference type="EMBL" id="CP131059">
    <property type="protein sequence ID" value="WNY24420.1"/>
    <property type="molecule type" value="Genomic_DNA"/>
</dbReference>
<organism evidence="1 2">
    <name type="scientific">Methanimicrococcus hongohii</name>
    <dbReference type="NCBI Taxonomy" id="3028295"/>
    <lineage>
        <taxon>Archaea</taxon>
        <taxon>Methanobacteriati</taxon>
        <taxon>Methanobacteriota</taxon>
        <taxon>Stenosarchaea group</taxon>
        <taxon>Methanomicrobia</taxon>
        <taxon>Methanosarcinales</taxon>
        <taxon>Methanosarcinaceae</taxon>
        <taxon>Methanimicrococcus</taxon>
    </lineage>
</organism>
<name>A0AA96V2Z2_9EURY</name>
<gene>
    <name evidence="1" type="ORF">MmiHf6_17560</name>
</gene>
<reference evidence="1 2" key="1">
    <citation type="submission" date="2023-07" db="EMBL/GenBank/DDBJ databases">
        <title>Closed genoem sequence of Methanomicrococcus sp. Hf6.</title>
        <authorList>
            <person name="Poehlein A."/>
            <person name="Protasov E."/>
            <person name="Platt K."/>
            <person name="Reeh H."/>
            <person name="Daniel R."/>
            <person name="Brune A."/>
        </authorList>
    </citation>
    <scope>NUCLEOTIDE SEQUENCE [LARGE SCALE GENOMIC DNA]</scope>
    <source>
        <strain evidence="1 2">Hf6</strain>
    </source>
</reference>
<accession>A0AA96V2Z2</accession>
<dbReference type="AlphaFoldDB" id="A0AA96V2Z2"/>
<protein>
    <submittedName>
        <fullName evidence="1">Uncharacterized protein</fullName>
    </submittedName>
</protein>
<sequence length="176" mass="19241">MKDDVSLCHKTQIKFQKPPRKLSFRSGAEETRLGGFFPYKTKKFKTADYLCCCSAPAKRFLATVFCCQLPAEPARLQLSFNVAAANQVCVSAANQVCAAACNLLFFRNPLALNFARFAHKISVAGGGCVCLQSESDLCFCCYLTVSVSAAVRFRPAAAGSRPAARKSRNFSKFLQI</sequence>
<keyword evidence="2" id="KW-1185">Reference proteome</keyword>